<dbReference type="AlphaFoldDB" id="M1CAC2"/>
<evidence type="ECO:0000256" key="1">
    <source>
        <dbReference type="SAM" id="MobiDB-lite"/>
    </source>
</evidence>
<dbReference type="InParanoid" id="M1CAC2"/>
<name>M1CAC2_SOLTU</name>
<feature type="compositionally biased region" description="Polar residues" evidence="1">
    <location>
        <begin position="27"/>
        <end position="38"/>
    </location>
</feature>
<evidence type="ECO:0000313" key="2">
    <source>
        <dbReference type="EnsemblPlants" id="PGSC0003DMT400063255"/>
    </source>
</evidence>
<dbReference type="PaxDb" id="4113-PGSC0003DMT400063255"/>
<dbReference type="Proteomes" id="UP000011115">
    <property type="component" value="Unassembled WGS sequence"/>
</dbReference>
<proteinExistence type="predicted"/>
<sequence length="77" mass="8670">MLMVTAAENRRELQKEQDDDDEHNRATPGSRSTSKALSTCSGAIVRLSSLLQTSFDSDEIRLMNSAQEQRKVEYHAN</sequence>
<protein>
    <submittedName>
        <fullName evidence="2">DR1</fullName>
    </submittedName>
</protein>
<dbReference type="Gramene" id="PGSC0003DMT400063255">
    <property type="protein sequence ID" value="PGSC0003DMT400063255"/>
    <property type="gene ID" value="PGSC0003DMG402024603"/>
</dbReference>
<accession>M1CAC2</accession>
<reference evidence="2" key="2">
    <citation type="submission" date="2015-06" db="UniProtKB">
        <authorList>
            <consortium name="EnsemblPlants"/>
        </authorList>
    </citation>
    <scope>IDENTIFICATION</scope>
    <source>
        <strain evidence="2">DM1-3 516 R44</strain>
    </source>
</reference>
<feature type="region of interest" description="Disordered" evidence="1">
    <location>
        <begin position="1"/>
        <end position="38"/>
    </location>
</feature>
<evidence type="ECO:0000313" key="3">
    <source>
        <dbReference type="Proteomes" id="UP000011115"/>
    </source>
</evidence>
<organism evidence="2 3">
    <name type="scientific">Solanum tuberosum</name>
    <name type="common">Potato</name>
    <dbReference type="NCBI Taxonomy" id="4113"/>
    <lineage>
        <taxon>Eukaryota</taxon>
        <taxon>Viridiplantae</taxon>
        <taxon>Streptophyta</taxon>
        <taxon>Embryophyta</taxon>
        <taxon>Tracheophyta</taxon>
        <taxon>Spermatophyta</taxon>
        <taxon>Magnoliopsida</taxon>
        <taxon>eudicotyledons</taxon>
        <taxon>Gunneridae</taxon>
        <taxon>Pentapetalae</taxon>
        <taxon>asterids</taxon>
        <taxon>lamiids</taxon>
        <taxon>Solanales</taxon>
        <taxon>Solanaceae</taxon>
        <taxon>Solanoideae</taxon>
        <taxon>Solaneae</taxon>
        <taxon>Solanum</taxon>
    </lineage>
</organism>
<dbReference type="EnsemblPlants" id="PGSC0003DMT400063255">
    <property type="protein sequence ID" value="PGSC0003DMT400063255"/>
    <property type="gene ID" value="PGSC0003DMG402024603"/>
</dbReference>
<dbReference type="HOGENOM" id="CLU_2642873_0_0_1"/>
<reference evidence="3" key="1">
    <citation type="journal article" date="2011" name="Nature">
        <title>Genome sequence and analysis of the tuber crop potato.</title>
        <authorList>
            <consortium name="The Potato Genome Sequencing Consortium"/>
        </authorList>
    </citation>
    <scope>NUCLEOTIDE SEQUENCE [LARGE SCALE GENOMIC DNA]</scope>
    <source>
        <strain evidence="3">cv. DM1-3 516 R44</strain>
    </source>
</reference>
<keyword evidence="3" id="KW-1185">Reference proteome</keyword>